<gene>
    <name evidence="1" type="ORF">BU25DRAFT_408273</name>
</gene>
<evidence type="ECO:0000313" key="2">
    <source>
        <dbReference type="Proteomes" id="UP000799754"/>
    </source>
</evidence>
<protein>
    <submittedName>
        <fullName evidence="1">Uncharacterized protein</fullName>
    </submittedName>
</protein>
<evidence type="ECO:0000313" key="1">
    <source>
        <dbReference type="EMBL" id="KAF2630316.1"/>
    </source>
</evidence>
<dbReference type="EMBL" id="MU006707">
    <property type="protein sequence ID" value="KAF2630316.1"/>
    <property type="molecule type" value="Genomic_DNA"/>
</dbReference>
<proteinExistence type="predicted"/>
<keyword evidence="2" id="KW-1185">Reference proteome</keyword>
<accession>A0ACB6S7X7</accession>
<comment type="caution">
    <text evidence="1">The sequence shown here is derived from an EMBL/GenBank/DDBJ whole genome shotgun (WGS) entry which is preliminary data.</text>
</comment>
<sequence>MYSPAKSSNDLSPLLRLPIELRRQIYTTLLPHTLALALRYQRPPSPTPRAEYNLTFVRQPSSSAGSWKMQKTSPKSDRETGNDIVWRRGSTSLLAVNKQIHEEAADMLYGENTFVVDVTFDKILFRYRWRAENGLTPSRQFDWLEHFSQRNLMRVKKYVVNVESVDDYTGMIKYNVGGRGLPAGIRAKVRELVDLLVLVRELRRLEVHLIDGDVSRHRFPSGRVHRVQDESHYTQTQTVLDPFRTLYGVRQVQVTGVSEEYAKALETSMAAQRGAAHA</sequence>
<name>A0ACB6S7X7_9PLEO</name>
<dbReference type="Proteomes" id="UP000799754">
    <property type="component" value="Unassembled WGS sequence"/>
</dbReference>
<organism evidence="1 2">
    <name type="scientific">Macroventuria anomochaeta</name>
    <dbReference type="NCBI Taxonomy" id="301207"/>
    <lineage>
        <taxon>Eukaryota</taxon>
        <taxon>Fungi</taxon>
        <taxon>Dikarya</taxon>
        <taxon>Ascomycota</taxon>
        <taxon>Pezizomycotina</taxon>
        <taxon>Dothideomycetes</taxon>
        <taxon>Pleosporomycetidae</taxon>
        <taxon>Pleosporales</taxon>
        <taxon>Pleosporineae</taxon>
        <taxon>Didymellaceae</taxon>
        <taxon>Macroventuria</taxon>
    </lineage>
</organism>
<reference evidence="1" key="1">
    <citation type="journal article" date="2020" name="Stud. Mycol.">
        <title>101 Dothideomycetes genomes: a test case for predicting lifestyles and emergence of pathogens.</title>
        <authorList>
            <person name="Haridas S."/>
            <person name="Albert R."/>
            <person name="Binder M."/>
            <person name="Bloem J."/>
            <person name="Labutti K."/>
            <person name="Salamov A."/>
            <person name="Andreopoulos B."/>
            <person name="Baker S."/>
            <person name="Barry K."/>
            <person name="Bills G."/>
            <person name="Bluhm B."/>
            <person name="Cannon C."/>
            <person name="Castanera R."/>
            <person name="Culley D."/>
            <person name="Daum C."/>
            <person name="Ezra D."/>
            <person name="Gonzalez J."/>
            <person name="Henrissat B."/>
            <person name="Kuo A."/>
            <person name="Liang C."/>
            <person name="Lipzen A."/>
            <person name="Lutzoni F."/>
            <person name="Magnuson J."/>
            <person name="Mondo S."/>
            <person name="Nolan M."/>
            <person name="Ohm R."/>
            <person name="Pangilinan J."/>
            <person name="Park H.-J."/>
            <person name="Ramirez L."/>
            <person name="Alfaro M."/>
            <person name="Sun H."/>
            <person name="Tritt A."/>
            <person name="Yoshinaga Y."/>
            <person name="Zwiers L.-H."/>
            <person name="Turgeon B."/>
            <person name="Goodwin S."/>
            <person name="Spatafora J."/>
            <person name="Crous P."/>
            <person name="Grigoriev I."/>
        </authorList>
    </citation>
    <scope>NUCLEOTIDE SEQUENCE</scope>
    <source>
        <strain evidence="1">CBS 525.71</strain>
    </source>
</reference>